<evidence type="ECO:0000256" key="6">
    <source>
        <dbReference type="ARBA" id="ARBA00023136"/>
    </source>
</evidence>
<dbReference type="GO" id="GO:0016020">
    <property type="term" value="C:membrane"/>
    <property type="evidence" value="ECO:0007669"/>
    <property type="project" value="UniProtKB-SubCell"/>
</dbReference>
<evidence type="ECO:0000256" key="4">
    <source>
        <dbReference type="ARBA" id="ARBA00022692"/>
    </source>
</evidence>
<dbReference type="PANTHER" id="PTHR43066">
    <property type="entry name" value="RHOMBOID-RELATED PROTEIN"/>
    <property type="match status" value="1"/>
</dbReference>
<keyword evidence="9" id="KW-0378">Hydrolase</keyword>
<dbReference type="GO" id="GO:0006508">
    <property type="term" value="P:proteolysis"/>
    <property type="evidence" value="ECO:0007669"/>
    <property type="project" value="UniProtKB-KW"/>
</dbReference>
<evidence type="ECO:0000313" key="10">
    <source>
        <dbReference type="Proteomes" id="UP000245461"/>
    </source>
</evidence>
<feature type="transmembrane region" description="Helical" evidence="7">
    <location>
        <begin position="131"/>
        <end position="150"/>
    </location>
</feature>
<feature type="transmembrane region" description="Helical" evidence="7">
    <location>
        <begin position="194"/>
        <end position="210"/>
    </location>
</feature>
<keyword evidence="6 7" id="KW-0472">Membrane</keyword>
<evidence type="ECO:0000256" key="3">
    <source>
        <dbReference type="ARBA" id="ARBA00022519"/>
    </source>
</evidence>
<organism evidence="9 10">
    <name type="scientific">Zavarzinia aquatilis</name>
    <dbReference type="NCBI Taxonomy" id="2211142"/>
    <lineage>
        <taxon>Bacteria</taxon>
        <taxon>Pseudomonadati</taxon>
        <taxon>Pseudomonadota</taxon>
        <taxon>Alphaproteobacteria</taxon>
        <taxon>Rhodospirillales</taxon>
        <taxon>Zavarziniaceae</taxon>
        <taxon>Zavarzinia</taxon>
    </lineage>
</organism>
<evidence type="ECO:0000259" key="8">
    <source>
        <dbReference type="Pfam" id="PF01694"/>
    </source>
</evidence>
<evidence type="ECO:0000256" key="7">
    <source>
        <dbReference type="SAM" id="Phobius"/>
    </source>
</evidence>
<comment type="subcellular location">
    <subcellularLocation>
        <location evidence="1">Membrane</location>
        <topology evidence="1">Multi-pass membrane protein</topology>
    </subcellularLocation>
</comment>
<dbReference type="InterPro" id="IPR022764">
    <property type="entry name" value="Peptidase_S54_rhomboid_dom"/>
</dbReference>
<proteinExistence type="predicted"/>
<evidence type="ECO:0000256" key="2">
    <source>
        <dbReference type="ARBA" id="ARBA00022475"/>
    </source>
</evidence>
<name>A0A317EB83_9PROT</name>
<gene>
    <name evidence="9" type="ORF">DKG74_09680</name>
</gene>
<feature type="domain" description="Peptidase S54 rhomboid" evidence="8">
    <location>
        <begin position="69"/>
        <end position="210"/>
    </location>
</feature>
<dbReference type="GO" id="GO:0004252">
    <property type="term" value="F:serine-type endopeptidase activity"/>
    <property type="evidence" value="ECO:0007669"/>
    <property type="project" value="InterPro"/>
</dbReference>
<feature type="transmembrane region" description="Helical" evidence="7">
    <location>
        <begin position="157"/>
        <end position="182"/>
    </location>
</feature>
<dbReference type="AlphaFoldDB" id="A0A317EB83"/>
<dbReference type="OrthoDB" id="9813074at2"/>
<evidence type="ECO:0000313" key="9">
    <source>
        <dbReference type="EMBL" id="PWR24367.1"/>
    </source>
</evidence>
<dbReference type="EMBL" id="QGLE01000004">
    <property type="protein sequence ID" value="PWR24367.1"/>
    <property type="molecule type" value="Genomic_DNA"/>
</dbReference>
<keyword evidence="3" id="KW-0997">Cell inner membrane</keyword>
<dbReference type="SUPFAM" id="SSF144091">
    <property type="entry name" value="Rhomboid-like"/>
    <property type="match status" value="1"/>
</dbReference>
<comment type="caution">
    <text evidence="9">The sequence shown here is derived from an EMBL/GenBank/DDBJ whole genome shotgun (WGS) entry which is preliminary data.</text>
</comment>
<feature type="transmembrane region" description="Helical" evidence="7">
    <location>
        <begin position="81"/>
        <end position="98"/>
    </location>
</feature>
<evidence type="ECO:0000256" key="1">
    <source>
        <dbReference type="ARBA" id="ARBA00004141"/>
    </source>
</evidence>
<keyword evidence="2" id="KW-1003">Cell membrane</keyword>
<dbReference type="Gene3D" id="1.20.1540.10">
    <property type="entry name" value="Rhomboid-like"/>
    <property type="match status" value="1"/>
</dbReference>
<accession>A0A317EB83</accession>
<keyword evidence="5 7" id="KW-1133">Transmembrane helix</keyword>
<dbReference type="RefSeq" id="WP_109905130.1">
    <property type="nucleotide sequence ID" value="NZ_QGLE01000004.1"/>
</dbReference>
<dbReference type="Pfam" id="PF01694">
    <property type="entry name" value="Rhomboid"/>
    <property type="match status" value="1"/>
</dbReference>
<dbReference type="Proteomes" id="UP000245461">
    <property type="component" value="Unassembled WGS sequence"/>
</dbReference>
<reference evidence="9 10" key="1">
    <citation type="submission" date="2018-05" db="EMBL/GenBank/DDBJ databases">
        <title>Zavarzinia sp. HR-AS.</title>
        <authorList>
            <person name="Lee Y."/>
            <person name="Jeon C.O."/>
        </authorList>
    </citation>
    <scope>NUCLEOTIDE SEQUENCE [LARGE SCALE GENOMIC DNA]</scope>
    <source>
        <strain evidence="9 10">HR-AS</strain>
    </source>
</reference>
<evidence type="ECO:0000256" key="5">
    <source>
        <dbReference type="ARBA" id="ARBA00022989"/>
    </source>
</evidence>
<keyword evidence="9" id="KW-0645">Protease</keyword>
<dbReference type="PANTHER" id="PTHR43066:SF26">
    <property type="entry name" value="RHOMBOID PROTEASE GLPG"/>
    <property type="match status" value="1"/>
</dbReference>
<dbReference type="InterPro" id="IPR035952">
    <property type="entry name" value="Rhomboid-like_sf"/>
</dbReference>
<feature type="transmembrane region" description="Helical" evidence="7">
    <location>
        <begin position="105"/>
        <end position="125"/>
    </location>
</feature>
<protein>
    <submittedName>
        <fullName evidence="9">Rhomboid family intramembrane serine protease</fullName>
    </submittedName>
</protein>
<keyword evidence="4 7" id="KW-0812">Transmembrane</keyword>
<sequence>MVLPLHDGLPTRRRPIVNNTMMIVCAGIWLLQQSLGHVELDALRYGFVPYFLFEGLPPQYDIGAVPAVASLVTYAFLHGDFWHLGGNLLFLWIFGNNVEDALGHLPYLAFYLFCAAAAAFGEGLTDPLSKAPLIGASGAISGVLGAYLMLFPRQPVVVLVGFFPVPVPAFVAIGLWFVFQLVDGLSGAASAEQIAWVAHIGGFLVGIALIRPFRDRLRPRPGPWG</sequence>
<keyword evidence="10" id="KW-1185">Reference proteome</keyword>